<accession>A0A7R7WHM7</accession>
<dbReference type="AlphaFoldDB" id="A0A7R7WHM7"/>
<organism evidence="2 3">
    <name type="scientific">Aspergillus kawachii</name>
    <name type="common">White koji mold</name>
    <name type="synonym">Aspergillus awamori var. kawachi</name>
    <dbReference type="NCBI Taxonomy" id="1069201"/>
    <lineage>
        <taxon>Eukaryota</taxon>
        <taxon>Fungi</taxon>
        <taxon>Dikarya</taxon>
        <taxon>Ascomycota</taxon>
        <taxon>Pezizomycotina</taxon>
        <taxon>Eurotiomycetes</taxon>
        <taxon>Eurotiomycetidae</taxon>
        <taxon>Eurotiales</taxon>
        <taxon>Aspergillaceae</taxon>
        <taxon>Aspergillus</taxon>
        <taxon>Aspergillus subgen. Circumdati</taxon>
    </lineage>
</organism>
<keyword evidence="3" id="KW-1185">Reference proteome</keyword>
<protein>
    <submittedName>
        <fullName evidence="2">Uncharacterized protein</fullName>
    </submittedName>
</protein>
<evidence type="ECO:0000256" key="1">
    <source>
        <dbReference type="SAM" id="MobiDB-lite"/>
    </source>
</evidence>
<dbReference type="GeneID" id="64964327"/>
<sequence length="125" mass="13458">MEACMGGGGTWSAPPLPGGFPGESPDAPRACDRSKRRLSEDPSNVTMNIVAQYTAQTTYPVNPFAPVYYSPQAFFQPRYAQLDTPNEKGRGGGGMRYAIASHTPRLTESFGGNATFQIVVQRALV</sequence>
<dbReference type="KEGG" id="aluc:AKAW2_61270A"/>
<feature type="region of interest" description="Disordered" evidence="1">
    <location>
        <begin position="1"/>
        <end position="41"/>
    </location>
</feature>
<dbReference type="RefSeq" id="XP_041546768.1">
    <property type="nucleotide sequence ID" value="XM_041680843.1"/>
</dbReference>
<feature type="compositionally biased region" description="Basic and acidic residues" evidence="1">
    <location>
        <begin position="29"/>
        <end position="40"/>
    </location>
</feature>
<dbReference type="EMBL" id="AP024430">
    <property type="protein sequence ID" value="BCS03006.1"/>
    <property type="molecule type" value="Genomic_DNA"/>
</dbReference>
<dbReference type="Proteomes" id="UP000661280">
    <property type="component" value="Chromosome 6"/>
</dbReference>
<gene>
    <name evidence="2" type="ORF">AKAW2_61270A</name>
</gene>
<evidence type="ECO:0000313" key="3">
    <source>
        <dbReference type="Proteomes" id="UP000661280"/>
    </source>
</evidence>
<proteinExistence type="predicted"/>
<reference evidence="2" key="1">
    <citation type="submission" date="2021-01" db="EMBL/GenBank/DDBJ databases">
        <authorList>
            <consortium name="Aspergillus luchuensis mut. kawachii IFO 4304 genome sequencing consortium"/>
            <person name="Kazuki M."/>
            <person name="Futagami T."/>
        </authorList>
    </citation>
    <scope>NUCLEOTIDE SEQUENCE</scope>
    <source>
        <strain evidence="2">IFO 4308</strain>
    </source>
</reference>
<feature type="compositionally biased region" description="Gly residues" evidence="1">
    <location>
        <begin position="1"/>
        <end position="10"/>
    </location>
</feature>
<name>A0A7R7WHM7_ASPKA</name>
<evidence type="ECO:0000313" key="2">
    <source>
        <dbReference type="EMBL" id="BCS03006.1"/>
    </source>
</evidence>
<reference evidence="2" key="2">
    <citation type="submission" date="2021-02" db="EMBL/GenBank/DDBJ databases">
        <title>Aspergillus luchuensis mut. kawachii IFO 4304 genome sequence.</title>
        <authorList>
            <person name="Mori K."/>
            <person name="Kadooka C."/>
            <person name="Goto M."/>
            <person name="Futagami T."/>
        </authorList>
    </citation>
    <scope>NUCLEOTIDE SEQUENCE</scope>
    <source>
        <strain evidence="2">IFO 4308</strain>
    </source>
</reference>